<proteinExistence type="predicted"/>
<sequence>MIQIIITSVCASLFFTTIHNLHIKWKVNFKPFSCGSCLASWIGVILYFSPELIVNIASVLFISGYFAAISETLMYKIWN</sequence>
<gene>
    <name evidence="2" type="ORF">UFOVP19_36</name>
</gene>
<accession>A0A6J5KMD9</accession>
<evidence type="ECO:0000313" key="2">
    <source>
        <dbReference type="EMBL" id="CAB4121997.1"/>
    </source>
</evidence>
<keyword evidence="1" id="KW-1133">Transmembrane helix</keyword>
<dbReference type="EMBL" id="LR796158">
    <property type="protein sequence ID" value="CAB4121997.1"/>
    <property type="molecule type" value="Genomic_DNA"/>
</dbReference>
<keyword evidence="1" id="KW-0472">Membrane</keyword>
<organism evidence="2">
    <name type="scientific">uncultured Caudovirales phage</name>
    <dbReference type="NCBI Taxonomy" id="2100421"/>
    <lineage>
        <taxon>Viruses</taxon>
        <taxon>Duplodnaviria</taxon>
        <taxon>Heunggongvirae</taxon>
        <taxon>Uroviricota</taxon>
        <taxon>Caudoviricetes</taxon>
        <taxon>Peduoviridae</taxon>
        <taxon>Maltschvirus</taxon>
        <taxon>Maltschvirus maltsch</taxon>
    </lineage>
</organism>
<keyword evidence="1" id="KW-0812">Transmembrane</keyword>
<reference evidence="2" key="1">
    <citation type="submission" date="2020-04" db="EMBL/GenBank/DDBJ databases">
        <authorList>
            <person name="Chiriac C."/>
            <person name="Salcher M."/>
            <person name="Ghai R."/>
            <person name="Kavagutti S V."/>
        </authorList>
    </citation>
    <scope>NUCLEOTIDE SEQUENCE</scope>
</reference>
<feature type="transmembrane region" description="Helical" evidence="1">
    <location>
        <begin position="44"/>
        <end position="68"/>
    </location>
</feature>
<protein>
    <submittedName>
        <fullName evidence="2">Uncharacterized protein</fullName>
    </submittedName>
</protein>
<name>A0A6J5KMD9_9CAUD</name>
<evidence type="ECO:0000256" key="1">
    <source>
        <dbReference type="SAM" id="Phobius"/>
    </source>
</evidence>